<comment type="caution">
    <text evidence="3">The sequence shown here is derived from an EMBL/GenBank/DDBJ whole genome shotgun (WGS) entry which is preliminary data.</text>
</comment>
<dbReference type="PANTHER" id="PTHR24320:SF148">
    <property type="entry name" value="NAD(P)-BINDING ROSSMANN-FOLD SUPERFAMILY PROTEIN"/>
    <property type="match status" value="1"/>
</dbReference>
<dbReference type="Pfam" id="PF00106">
    <property type="entry name" value="adh_short"/>
    <property type="match status" value="1"/>
</dbReference>
<reference evidence="3 4" key="1">
    <citation type="submission" date="2018-03" db="EMBL/GenBank/DDBJ databases">
        <title>Genomic Encyclopedia of Archaeal and Bacterial Type Strains, Phase II (KMG-II): from individual species to whole genera.</title>
        <authorList>
            <person name="Goeker M."/>
        </authorList>
    </citation>
    <scope>NUCLEOTIDE SEQUENCE [LARGE SCALE GENOMIC DNA]</scope>
    <source>
        <strain evidence="3 4">DSM 45601</strain>
    </source>
</reference>
<dbReference type="PANTHER" id="PTHR24320">
    <property type="entry name" value="RETINOL DEHYDROGENASE"/>
    <property type="match status" value="1"/>
</dbReference>
<evidence type="ECO:0000313" key="3">
    <source>
        <dbReference type="EMBL" id="PRX97982.1"/>
    </source>
</evidence>
<evidence type="ECO:0000256" key="1">
    <source>
        <dbReference type="ARBA" id="ARBA00006484"/>
    </source>
</evidence>
<keyword evidence="4" id="KW-1185">Reference proteome</keyword>
<protein>
    <submittedName>
        <fullName evidence="3">NAD(P)-dependent dehydrogenase (Short-subunit alcohol dehydrogenase family)</fullName>
    </submittedName>
</protein>
<dbReference type="EMBL" id="PVZC01000005">
    <property type="protein sequence ID" value="PRX97982.1"/>
    <property type="molecule type" value="Genomic_DNA"/>
</dbReference>
<dbReference type="InterPro" id="IPR036291">
    <property type="entry name" value="NAD(P)-bd_dom_sf"/>
</dbReference>
<gene>
    <name evidence="3" type="ORF">CLV72_105335</name>
</gene>
<dbReference type="Gene3D" id="3.40.50.720">
    <property type="entry name" value="NAD(P)-binding Rossmann-like Domain"/>
    <property type="match status" value="1"/>
</dbReference>
<dbReference type="SUPFAM" id="SSF51735">
    <property type="entry name" value="NAD(P)-binding Rossmann-fold domains"/>
    <property type="match status" value="1"/>
</dbReference>
<dbReference type="GO" id="GO:0016491">
    <property type="term" value="F:oxidoreductase activity"/>
    <property type="evidence" value="ECO:0007669"/>
    <property type="project" value="UniProtKB-KW"/>
</dbReference>
<dbReference type="InterPro" id="IPR002347">
    <property type="entry name" value="SDR_fam"/>
</dbReference>
<comment type="similarity">
    <text evidence="1">Belongs to the short-chain dehydrogenases/reductases (SDR) family.</text>
</comment>
<evidence type="ECO:0000256" key="2">
    <source>
        <dbReference type="ARBA" id="ARBA00023002"/>
    </source>
</evidence>
<accession>A0A2T0Q2F9</accession>
<evidence type="ECO:0000313" key="4">
    <source>
        <dbReference type="Proteomes" id="UP000237846"/>
    </source>
</evidence>
<dbReference type="RefSeq" id="WP_106247842.1">
    <property type="nucleotide sequence ID" value="NZ_PVZC01000005.1"/>
</dbReference>
<dbReference type="AlphaFoldDB" id="A0A2T0Q2F9"/>
<dbReference type="OrthoDB" id="4577644at2"/>
<keyword evidence="2" id="KW-0560">Oxidoreductase</keyword>
<dbReference type="Proteomes" id="UP000237846">
    <property type="component" value="Unassembled WGS sequence"/>
</dbReference>
<sequence>MAHRQHPIGTGFTAASTAGDVLAGIDLTGMNAVVTGGAAGIGLEVTRALAEAGAAVTAASRDPERAAAALAGIDRAEADRLDLLDPESIDAFAARRRDSGRPLHILVNNAGIPAPPERAEDARGYESQFAANHLGHFQLTLALRPALRAAQGARVVNVSSGAQRFSGIRWDDPQFTGGYDPNLAYAQTKTANVLFAVELDRRWAEDGIRGYAAHPGVVVGTALNSSAGPDALRAMGLIDEEGRPVVDPDRGIKSPRQGAATIVFGAASPLLDGTGGVYLKDCDISPLDDTARPMTEWPIPAEVASHSIDPDSARRLWELSERLLKA</sequence>
<dbReference type="PRINTS" id="PR00081">
    <property type="entry name" value="GDHRDH"/>
</dbReference>
<organism evidence="3 4">
    <name type="scientific">Allonocardiopsis opalescens</name>
    <dbReference type="NCBI Taxonomy" id="1144618"/>
    <lineage>
        <taxon>Bacteria</taxon>
        <taxon>Bacillati</taxon>
        <taxon>Actinomycetota</taxon>
        <taxon>Actinomycetes</taxon>
        <taxon>Streptosporangiales</taxon>
        <taxon>Allonocardiopsis</taxon>
    </lineage>
</organism>
<proteinExistence type="inferred from homology"/>
<name>A0A2T0Q2F9_9ACTN</name>